<evidence type="ECO:0000313" key="5">
    <source>
        <dbReference type="EMBL" id="MDQ0418847.1"/>
    </source>
</evidence>
<dbReference type="AlphaFoldDB" id="A0AAJ1TLQ5"/>
<dbReference type="Pfam" id="PF00293">
    <property type="entry name" value="NUDIX"/>
    <property type="match status" value="1"/>
</dbReference>
<comment type="caution">
    <text evidence="5">The sequence shown here is derived from an EMBL/GenBank/DDBJ whole genome shotgun (WGS) entry which is preliminary data.</text>
</comment>
<evidence type="ECO:0000256" key="1">
    <source>
        <dbReference type="ARBA" id="ARBA00001946"/>
    </source>
</evidence>
<keyword evidence="6" id="KW-1185">Reference proteome</keyword>
<dbReference type="PROSITE" id="PS51462">
    <property type="entry name" value="NUDIX"/>
    <property type="match status" value="1"/>
</dbReference>
<sequence length="156" mass="18051">MTRTDYYHISNSPQANSIVPAASAIVVNNKEEILLHKRRDNQLWSLPGGVMEVGETIEEAIVREVREETGFNVEVKKMIGIYTDPNHLIEYSDGEIRQQFSICFECRIIYGKKLVSNESTCVEFFSKKHLSEISLHPAQLVRINDFYRNQEKAFIR</sequence>
<feature type="domain" description="Nudix hydrolase" evidence="4">
    <location>
        <begin position="17"/>
        <end position="156"/>
    </location>
</feature>
<dbReference type="PANTHER" id="PTHR43046">
    <property type="entry name" value="GDP-MANNOSE MANNOSYL HYDROLASE"/>
    <property type="match status" value="1"/>
</dbReference>
<evidence type="ECO:0000313" key="6">
    <source>
        <dbReference type="Proteomes" id="UP001238450"/>
    </source>
</evidence>
<dbReference type="Proteomes" id="UP001238450">
    <property type="component" value="Unassembled WGS sequence"/>
</dbReference>
<evidence type="ECO:0000256" key="3">
    <source>
        <dbReference type="RuleBase" id="RU003476"/>
    </source>
</evidence>
<gene>
    <name evidence="5" type="ORF">J2Z48_003052</name>
</gene>
<dbReference type="PROSITE" id="PS00893">
    <property type="entry name" value="NUDIX_BOX"/>
    <property type="match status" value="1"/>
</dbReference>
<keyword evidence="2 3" id="KW-0378">Hydrolase</keyword>
<comment type="cofactor">
    <cofactor evidence="1">
        <name>Mg(2+)</name>
        <dbReference type="ChEBI" id="CHEBI:18420"/>
    </cofactor>
</comment>
<protein>
    <submittedName>
        <fullName evidence="5">Mutator protein MutT</fullName>
    </submittedName>
</protein>
<dbReference type="Gene3D" id="3.90.79.10">
    <property type="entry name" value="Nucleoside Triphosphate Pyrophosphohydrolase"/>
    <property type="match status" value="1"/>
</dbReference>
<organism evidence="5 6">
    <name type="scientific">Croceifilum oryzae</name>
    <dbReference type="NCBI Taxonomy" id="1553429"/>
    <lineage>
        <taxon>Bacteria</taxon>
        <taxon>Bacillati</taxon>
        <taxon>Bacillota</taxon>
        <taxon>Bacilli</taxon>
        <taxon>Bacillales</taxon>
        <taxon>Thermoactinomycetaceae</taxon>
        <taxon>Croceifilum</taxon>
    </lineage>
</organism>
<dbReference type="RefSeq" id="WP_307254819.1">
    <property type="nucleotide sequence ID" value="NZ_JAUSUV010000019.1"/>
</dbReference>
<dbReference type="InterPro" id="IPR000086">
    <property type="entry name" value="NUDIX_hydrolase_dom"/>
</dbReference>
<dbReference type="PANTHER" id="PTHR43046:SF16">
    <property type="entry name" value="ADP-RIBOSE PYROPHOSPHATASE YJHB-RELATED"/>
    <property type="match status" value="1"/>
</dbReference>
<dbReference type="GO" id="GO:0016787">
    <property type="term" value="F:hydrolase activity"/>
    <property type="evidence" value="ECO:0007669"/>
    <property type="project" value="UniProtKB-KW"/>
</dbReference>
<dbReference type="InterPro" id="IPR020084">
    <property type="entry name" value="NUDIX_hydrolase_CS"/>
</dbReference>
<reference evidence="5 6" key="1">
    <citation type="submission" date="2023-07" db="EMBL/GenBank/DDBJ databases">
        <title>Genomic Encyclopedia of Type Strains, Phase IV (KMG-IV): sequencing the most valuable type-strain genomes for metagenomic binning, comparative biology and taxonomic classification.</title>
        <authorList>
            <person name="Goeker M."/>
        </authorList>
    </citation>
    <scope>NUCLEOTIDE SEQUENCE [LARGE SCALE GENOMIC DNA]</scope>
    <source>
        <strain evidence="5 6">DSM 46876</strain>
    </source>
</reference>
<dbReference type="InterPro" id="IPR015797">
    <property type="entry name" value="NUDIX_hydrolase-like_dom_sf"/>
</dbReference>
<dbReference type="SUPFAM" id="SSF55811">
    <property type="entry name" value="Nudix"/>
    <property type="match status" value="1"/>
</dbReference>
<evidence type="ECO:0000256" key="2">
    <source>
        <dbReference type="ARBA" id="ARBA00022801"/>
    </source>
</evidence>
<dbReference type="InterPro" id="IPR020476">
    <property type="entry name" value="Nudix_hydrolase"/>
</dbReference>
<proteinExistence type="inferred from homology"/>
<dbReference type="PRINTS" id="PR00502">
    <property type="entry name" value="NUDIXFAMILY"/>
</dbReference>
<accession>A0AAJ1TLQ5</accession>
<name>A0AAJ1TLQ5_9BACL</name>
<evidence type="ECO:0000259" key="4">
    <source>
        <dbReference type="PROSITE" id="PS51462"/>
    </source>
</evidence>
<dbReference type="EMBL" id="JAUSUV010000019">
    <property type="protein sequence ID" value="MDQ0418847.1"/>
    <property type="molecule type" value="Genomic_DNA"/>
</dbReference>
<comment type="similarity">
    <text evidence="3">Belongs to the Nudix hydrolase family.</text>
</comment>